<dbReference type="InterPro" id="IPR028896">
    <property type="entry name" value="GcvT/YgfZ/DmdA"/>
</dbReference>
<dbReference type="Gene3D" id="3.30.1360.120">
    <property type="entry name" value="Probable tRNA modification gtpase trme, domain 1"/>
    <property type="match status" value="2"/>
</dbReference>
<accession>A0A8J5N7K6</accession>
<dbReference type="FunFam" id="3.30.70.1400:FF:000001">
    <property type="entry name" value="Aminomethyltransferase"/>
    <property type="match status" value="1"/>
</dbReference>
<evidence type="ECO:0000256" key="10">
    <source>
        <dbReference type="ARBA" id="ARBA00031395"/>
    </source>
</evidence>
<dbReference type="InterPro" id="IPR029043">
    <property type="entry name" value="GcvT/YgfZ_C"/>
</dbReference>
<feature type="domain" description="GCVT N-terminal" evidence="12">
    <location>
        <begin position="449"/>
        <end position="494"/>
    </location>
</feature>
<keyword evidence="6" id="KW-0032">Aminotransferase</keyword>
<evidence type="ECO:0000256" key="7">
    <source>
        <dbReference type="ARBA" id="ARBA00022679"/>
    </source>
</evidence>
<evidence type="ECO:0000259" key="13">
    <source>
        <dbReference type="Pfam" id="PF08669"/>
    </source>
</evidence>
<evidence type="ECO:0000256" key="3">
    <source>
        <dbReference type="ARBA" id="ARBA00011690"/>
    </source>
</evidence>
<proteinExistence type="inferred from homology"/>
<dbReference type="SUPFAM" id="SSF101790">
    <property type="entry name" value="Aminomethyltransferase beta-barrel domain"/>
    <property type="match status" value="1"/>
</dbReference>
<comment type="caution">
    <text evidence="14">The sequence shown here is derived from an EMBL/GenBank/DDBJ whole genome shotgun (WGS) entry which is preliminary data.</text>
</comment>
<comment type="subunit">
    <text evidence="3">The glycine cleavage system is composed of four proteins: P, T, L and H.</text>
</comment>
<evidence type="ECO:0000256" key="11">
    <source>
        <dbReference type="ARBA" id="ARBA00047665"/>
    </source>
</evidence>
<evidence type="ECO:0000256" key="1">
    <source>
        <dbReference type="ARBA" id="ARBA00004173"/>
    </source>
</evidence>
<evidence type="ECO:0000313" key="14">
    <source>
        <dbReference type="EMBL" id="KAG7174700.1"/>
    </source>
</evidence>
<dbReference type="InterPro" id="IPR006222">
    <property type="entry name" value="GCVT_N"/>
</dbReference>
<dbReference type="Proteomes" id="UP000747542">
    <property type="component" value="Unassembled WGS sequence"/>
</dbReference>
<evidence type="ECO:0000256" key="2">
    <source>
        <dbReference type="ARBA" id="ARBA00008609"/>
    </source>
</evidence>
<reference evidence="14" key="1">
    <citation type="journal article" date="2021" name="Sci. Adv.">
        <title>The American lobster genome reveals insights on longevity, neural, and immune adaptations.</title>
        <authorList>
            <person name="Polinski J.M."/>
            <person name="Zimin A.V."/>
            <person name="Clark K.F."/>
            <person name="Kohn A.B."/>
            <person name="Sadowski N."/>
            <person name="Timp W."/>
            <person name="Ptitsyn A."/>
            <person name="Khanna P."/>
            <person name="Romanova D.Y."/>
            <person name="Williams P."/>
            <person name="Greenwood S.J."/>
            <person name="Moroz L.L."/>
            <person name="Walt D.R."/>
            <person name="Bodnar A.G."/>
        </authorList>
    </citation>
    <scope>NUCLEOTIDE SEQUENCE</scope>
    <source>
        <strain evidence="14">GMGI-L3</strain>
    </source>
</reference>
<comment type="similarity">
    <text evidence="2">Belongs to the GcvT family.</text>
</comment>
<dbReference type="AlphaFoldDB" id="A0A8J5N7K6"/>
<dbReference type="PANTHER" id="PTHR43757:SF16">
    <property type="entry name" value="AMINOMETHYLTRANSFERASE, MITOCHONDRIAL"/>
    <property type="match status" value="1"/>
</dbReference>
<evidence type="ECO:0000256" key="5">
    <source>
        <dbReference type="ARBA" id="ARBA00015825"/>
    </source>
</evidence>
<comment type="catalytic activity">
    <reaction evidence="11">
        <text>N(6)-[(R)-S(8)-aminomethyldihydrolipoyl]-L-lysyl-[protein] + (6S)-5,6,7,8-tetrahydrofolate = N(6)-[(R)-dihydrolipoyl]-L-lysyl-[protein] + (6R)-5,10-methylene-5,6,7,8-tetrahydrofolate + NH4(+)</text>
        <dbReference type="Rhea" id="RHEA:16945"/>
        <dbReference type="Rhea" id="RHEA-COMP:10475"/>
        <dbReference type="Rhea" id="RHEA-COMP:10492"/>
        <dbReference type="ChEBI" id="CHEBI:15636"/>
        <dbReference type="ChEBI" id="CHEBI:28938"/>
        <dbReference type="ChEBI" id="CHEBI:57453"/>
        <dbReference type="ChEBI" id="CHEBI:83100"/>
        <dbReference type="ChEBI" id="CHEBI:83143"/>
        <dbReference type="EC" id="2.1.2.10"/>
    </reaction>
</comment>
<evidence type="ECO:0000259" key="12">
    <source>
        <dbReference type="Pfam" id="PF01571"/>
    </source>
</evidence>
<evidence type="ECO:0000313" key="15">
    <source>
        <dbReference type="Proteomes" id="UP000747542"/>
    </source>
</evidence>
<evidence type="ECO:0000256" key="4">
    <source>
        <dbReference type="ARBA" id="ARBA00012616"/>
    </source>
</evidence>
<evidence type="ECO:0000256" key="6">
    <source>
        <dbReference type="ARBA" id="ARBA00022576"/>
    </source>
</evidence>
<dbReference type="Pfam" id="PF01571">
    <property type="entry name" value="GCV_T"/>
    <property type="match status" value="2"/>
</dbReference>
<dbReference type="InterPro" id="IPR027266">
    <property type="entry name" value="TrmE/GcvT-like"/>
</dbReference>
<dbReference type="GO" id="GO:0004047">
    <property type="term" value="F:aminomethyltransferase activity"/>
    <property type="evidence" value="ECO:0007669"/>
    <property type="project" value="UniProtKB-EC"/>
</dbReference>
<dbReference type="FunFam" id="2.40.30.110:FF:000002">
    <property type="entry name" value="Aminomethyltransferase"/>
    <property type="match status" value="1"/>
</dbReference>
<dbReference type="PANTHER" id="PTHR43757">
    <property type="entry name" value="AMINOMETHYLTRANSFERASE"/>
    <property type="match status" value="1"/>
</dbReference>
<keyword evidence="9" id="KW-0496">Mitochondrion</keyword>
<organism evidence="14 15">
    <name type="scientific">Homarus americanus</name>
    <name type="common">American lobster</name>
    <dbReference type="NCBI Taxonomy" id="6706"/>
    <lineage>
        <taxon>Eukaryota</taxon>
        <taxon>Metazoa</taxon>
        <taxon>Ecdysozoa</taxon>
        <taxon>Arthropoda</taxon>
        <taxon>Crustacea</taxon>
        <taxon>Multicrustacea</taxon>
        <taxon>Malacostraca</taxon>
        <taxon>Eumalacostraca</taxon>
        <taxon>Eucarida</taxon>
        <taxon>Decapoda</taxon>
        <taxon>Pleocyemata</taxon>
        <taxon>Astacidea</taxon>
        <taxon>Nephropoidea</taxon>
        <taxon>Nephropidae</taxon>
        <taxon>Homarus</taxon>
    </lineage>
</organism>
<feature type="domain" description="GCVT N-terminal" evidence="12">
    <location>
        <begin position="33"/>
        <end position="253"/>
    </location>
</feature>
<dbReference type="Gene3D" id="3.30.70.1400">
    <property type="entry name" value="Aminomethyltransferase beta-barrel domains"/>
    <property type="match status" value="1"/>
</dbReference>
<gene>
    <name evidence="14" type="primary">AMTH-L</name>
    <name evidence="14" type="ORF">Hamer_G022918</name>
</gene>
<protein>
    <recommendedName>
        <fullName evidence="5">Aminomethyltransferase, mitochondrial</fullName>
        <ecNumber evidence="4">2.1.2.10</ecNumber>
    </recommendedName>
    <alternativeName>
        <fullName evidence="10">Glycine cleavage system T protein</fullName>
    </alternativeName>
</protein>
<dbReference type="EMBL" id="JAHLQT010007332">
    <property type="protein sequence ID" value="KAG7174700.1"/>
    <property type="molecule type" value="Genomic_DNA"/>
</dbReference>
<dbReference type="EC" id="2.1.2.10" evidence="4"/>
<evidence type="ECO:0000256" key="8">
    <source>
        <dbReference type="ARBA" id="ARBA00022946"/>
    </source>
</evidence>
<comment type="subcellular location">
    <subcellularLocation>
        <location evidence="1">Mitochondrion</location>
    </subcellularLocation>
</comment>
<keyword evidence="8" id="KW-0809">Transit peptide</keyword>
<dbReference type="Pfam" id="PF08669">
    <property type="entry name" value="GCV_T_C"/>
    <property type="match status" value="1"/>
</dbReference>
<dbReference type="GO" id="GO:0008483">
    <property type="term" value="F:transaminase activity"/>
    <property type="evidence" value="ECO:0007669"/>
    <property type="project" value="UniProtKB-KW"/>
</dbReference>
<dbReference type="InterPro" id="IPR013977">
    <property type="entry name" value="GcvT_C"/>
</dbReference>
<feature type="domain" description="Aminomethyltransferase C-terminal" evidence="13">
    <location>
        <begin position="518"/>
        <end position="596"/>
    </location>
</feature>
<dbReference type="GO" id="GO:0005739">
    <property type="term" value="C:mitochondrion"/>
    <property type="evidence" value="ECO:0007669"/>
    <property type="project" value="UniProtKB-SubCell"/>
</dbReference>
<keyword evidence="7" id="KW-0808">Transferase</keyword>
<dbReference type="Gene3D" id="4.10.1250.10">
    <property type="entry name" value="Aminomethyltransferase fragment"/>
    <property type="match status" value="1"/>
</dbReference>
<evidence type="ECO:0000256" key="9">
    <source>
        <dbReference type="ARBA" id="ARBA00023128"/>
    </source>
</evidence>
<keyword evidence="15" id="KW-1185">Reference proteome</keyword>
<name>A0A8J5N7K6_HOMAM</name>
<dbReference type="FunFam" id="4.10.1250.10:FF:000002">
    <property type="entry name" value="Aminomethyltransferase"/>
    <property type="match status" value="1"/>
</dbReference>
<dbReference type="SUPFAM" id="SSF103025">
    <property type="entry name" value="Folate-binding domain"/>
    <property type="match status" value="2"/>
</dbReference>
<sequence length="603" mass="66488">MLRNIITKTILCDSSQTRWWSLTSVAHLHKTVLHDFHVGKEGKMVEFAGYSMPVQYGKVGIATSHKEVRTHCGLFDVSHMLQSKIHGQDRIKFIEKLIVGDIEGLADNTGTLSLFTNPQGGIIDDLICSKTDLGYLYVVSNAGCKEKDLAHLKEHLSSFRAAGGDAQLEVIEDHGLVAVQGPQAAHILQPITEGNLGDLYFMNTREMRVAGIPCRVTRCGYTGEDGVEISVPNNKAVNFFVKAWGNTTKATVRHAWLAILPQLKSAEMKRQQPAELMNQVLETVRSIPAPGFQEVTREDLEEIMQEGNTNDVEDLLEDEEGGESGYTASDAGETEQRKVTTQKLSLLLGVFTSLQEMIQDIESESGEREQVIGVIESISRKYQTQYNERVNARQQSLITRFLSQRQPAEEDQQREVEVDDDIGEMPEDFDFAGFDEVLAEAVELCETLVGLGVHLAGLGARDSLRLEAGLCLYGNDIDDTTTPIEGGLTWTIGKRRRQTADFLGAEIILRQLKEKPERRRVGLTCSGPPPRSHSPVLDADGNQIGEVTSGCPAPSLGINVAMAYVPAAFAKVGTKLSVQVRKKNIPATVAKMPFVKCNYHNKK</sequence>
<dbReference type="Gene3D" id="2.40.30.110">
    <property type="entry name" value="Aminomethyltransferase beta-barrel domains"/>
    <property type="match status" value="1"/>
</dbReference>